<protein>
    <submittedName>
        <fullName evidence="3">Reverse transcriptase</fullName>
    </submittedName>
</protein>
<dbReference type="EMBL" id="AWWV01007761">
    <property type="protein sequence ID" value="OMO94917.1"/>
    <property type="molecule type" value="Genomic_DNA"/>
</dbReference>
<dbReference type="InterPro" id="IPR002156">
    <property type="entry name" value="RNaseH_domain"/>
</dbReference>
<evidence type="ECO:0000259" key="2">
    <source>
        <dbReference type="PROSITE" id="PS50158"/>
    </source>
</evidence>
<dbReference type="InterPro" id="IPR036691">
    <property type="entry name" value="Endo/exonu/phosph_ase_sf"/>
</dbReference>
<keyword evidence="3" id="KW-0548">Nucleotidyltransferase</keyword>
<evidence type="ECO:0000313" key="4">
    <source>
        <dbReference type="Proteomes" id="UP000188268"/>
    </source>
</evidence>
<dbReference type="OrthoDB" id="998104at2759"/>
<keyword evidence="3" id="KW-0808">Transferase</keyword>
<dbReference type="InterPro" id="IPR012337">
    <property type="entry name" value="RNaseH-like_sf"/>
</dbReference>
<evidence type="ECO:0000313" key="3">
    <source>
        <dbReference type="EMBL" id="OMO94917.1"/>
    </source>
</evidence>
<dbReference type="Gene3D" id="3.60.10.10">
    <property type="entry name" value="Endonuclease/exonuclease/phosphatase"/>
    <property type="match status" value="1"/>
</dbReference>
<dbReference type="Pfam" id="PF13966">
    <property type="entry name" value="zf-RVT"/>
    <property type="match status" value="1"/>
</dbReference>
<evidence type="ECO:0000256" key="1">
    <source>
        <dbReference type="PROSITE-ProRule" id="PRU00047"/>
    </source>
</evidence>
<dbReference type="InterPro" id="IPR025836">
    <property type="entry name" value="Zn_knuckle_CX2CX4HX4C"/>
</dbReference>
<dbReference type="PROSITE" id="PS50158">
    <property type="entry name" value="ZF_CCHC"/>
    <property type="match status" value="1"/>
</dbReference>
<dbReference type="SUPFAM" id="SSF56672">
    <property type="entry name" value="DNA/RNA polymerases"/>
    <property type="match status" value="1"/>
</dbReference>
<keyword evidence="4" id="KW-1185">Reference proteome</keyword>
<keyword evidence="1" id="KW-0863">Zinc-finger</keyword>
<dbReference type="InterPro" id="IPR026960">
    <property type="entry name" value="RVT-Znf"/>
</dbReference>
<keyword evidence="1" id="KW-0479">Metal-binding</keyword>
<dbReference type="Pfam" id="PF14392">
    <property type="entry name" value="zf-CCHC_4"/>
    <property type="match status" value="1"/>
</dbReference>
<dbReference type="GO" id="GO:0003676">
    <property type="term" value="F:nucleic acid binding"/>
    <property type="evidence" value="ECO:0007669"/>
    <property type="project" value="InterPro"/>
</dbReference>
<dbReference type="InterPro" id="IPR044730">
    <property type="entry name" value="RNase_H-like_dom_plant"/>
</dbReference>
<dbReference type="InterPro" id="IPR000477">
    <property type="entry name" value="RT_dom"/>
</dbReference>
<dbReference type="InterPro" id="IPR005135">
    <property type="entry name" value="Endo/exonuclease/phosphatase"/>
</dbReference>
<dbReference type="Pfam" id="PF13456">
    <property type="entry name" value="RVT_3"/>
    <property type="match status" value="1"/>
</dbReference>
<feature type="domain" description="CCHC-type" evidence="2">
    <location>
        <begin position="114"/>
        <end position="127"/>
    </location>
</feature>
<dbReference type="Gene3D" id="3.30.420.10">
    <property type="entry name" value="Ribonuclease H-like superfamily/Ribonuclease H"/>
    <property type="match status" value="1"/>
</dbReference>
<dbReference type="SUPFAM" id="SSF53098">
    <property type="entry name" value="Ribonuclease H-like"/>
    <property type="match status" value="1"/>
</dbReference>
<dbReference type="Proteomes" id="UP000188268">
    <property type="component" value="Unassembled WGS sequence"/>
</dbReference>
<keyword evidence="3" id="KW-0695">RNA-directed DNA polymerase</keyword>
<dbReference type="InterPro" id="IPR001878">
    <property type="entry name" value="Znf_CCHC"/>
</dbReference>
<dbReference type="CDD" id="cd01650">
    <property type="entry name" value="RT_nLTR_like"/>
    <property type="match status" value="1"/>
</dbReference>
<dbReference type="CDD" id="cd06222">
    <property type="entry name" value="RNase_H_like"/>
    <property type="match status" value="1"/>
</dbReference>
<reference evidence="3 4" key="1">
    <citation type="submission" date="2013-09" db="EMBL/GenBank/DDBJ databases">
        <title>Corchorus capsularis genome sequencing.</title>
        <authorList>
            <person name="Alam M."/>
            <person name="Haque M.S."/>
            <person name="Islam M.S."/>
            <person name="Emdad E.M."/>
            <person name="Islam M.M."/>
            <person name="Ahmed B."/>
            <person name="Halim A."/>
            <person name="Hossen Q.M.M."/>
            <person name="Hossain M.Z."/>
            <person name="Ahmed R."/>
            <person name="Khan M.M."/>
            <person name="Islam R."/>
            <person name="Rashid M.M."/>
            <person name="Khan S.A."/>
            <person name="Rahman M.S."/>
            <person name="Alam M."/>
        </authorList>
    </citation>
    <scope>NUCLEOTIDE SEQUENCE [LARGE SCALE GENOMIC DNA]</scope>
    <source>
        <strain evidence="4">cv. CVL-1</strain>
        <tissue evidence="3">Whole seedling</tissue>
    </source>
</reference>
<organism evidence="3 4">
    <name type="scientific">Corchorus capsularis</name>
    <name type="common">Jute</name>
    <dbReference type="NCBI Taxonomy" id="210143"/>
    <lineage>
        <taxon>Eukaryota</taxon>
        <taxon>Viridiplantae</taxon>
        <taxon>Streptophyta</taxon>
        <taxon>Embryophyta</taxon>
        <taxon>Tracheophyta</taxon>
        <taxon>Spermatophyta</taxon>
        <taxon>Magnoliopsida</taxon>
        <taxon>eudicotyledons</taxon>
        <taxon>Gunneridae</taxon>
        <taxon>Pentapetalae</taxon>
        <taxon>rosids</taxon>
        <taxon>malvids</taxon>
        <taxon>Malvales</taxon>
        <taxon>Malvaceae</taxon>
        <taxon>Grewioideae</taxon>
        <taxon>Apeibeae</taxon>
        <taxon>Corchorus</taxon>
    </lineage>
</organism>
<comment type="caution">
    <text evidence="3">The sequence shown here is derived from an EMBL/GenBank/DDBJ whole genome shotgun (WGS) entry which is preliminary data.</text>
</comment>
<dbReference type="GO" id="GO:0003964">
    <property type="term" value="F:RNA-directed DNA polymerase activity"/>
    <property type="evidence" value="ECO:0007669"/>
    <property type="project" value="UniProtKB-KW"/>
</dbReference>
<gene>
    <name evidence="3" type="ORF">CCACVL1_05692</name>
</gene>
<dbReference type="Pfam" id="PF00078">
    <property type="entry name" value="RVT_1"/>
    <property type="match status" value="1"/>
</dbReference>
<accession>A0A1R3JJG5</accession>
<dbReference type="Gramene" id="OMO94917">
    <property type="protein sequence ID" value="OMO94917"/>
    <property type="gene ID" value="CCACVL1_05692"/>
</dbReference>
<sequence>MDLEIELETGIDEGLEWSKYMAIGKIHANKILNRRRVMAILRSIWPEEVAPSIKEVGDNTYGISFNSERTRDRVIGSGSWSIMGSCMNLKRWVPRKGRGKIWASVMYERLGDFCYSCGKLGHMAKHCHDEVKIGPDGKPLYGPHLRAGSMKNDQGNMNSEMEKWKKWKSKDMALVITDAEHRVEDVAREKWGKQWQVDKWNSGVPNSDVMEIDTARRNKGKNPVADNNVHVQDGPGFIFSTLETERRINTNNAACVNISDNTNNDSLHTPISSQSKPILQNTEILEPHNSIHIIDFAALNPPVHSTKNLEPTSLGLSSKPIKPTSSFQNIVLSDSISPITQNIISDNIPASDYPAIQAPDIVLPIVQSPTHSNYDDGTPCPLLSGDSYDTFPYPVMPGSYQYPDLIVNEGHDNVYELGSHKSINGEEVHDGEEVCSEYRGLDIIQATGKVVPCDENVFHDELVELKRVVEKNTGLIESSLVAELRCLKLKRGADVHMLEDVDSNVEKRRKVSDENPWSRKDWSLIESELFPVEIRQVTTFTYGSRSVWASRGGRGKSKCIRKKRSCTVTEEGYTDVRIIEDCSIGRYLGWNDEQGIGSSQAVEALHELRRKFDPDFIFLMETKNRQEKLEMIRKKMKLDCAIYVDPDGLSGGIALWWKDFFSVKSIEESKNLVDTVIIDNRSGGSFRILWVYGAPVFEDRKLVWERIKRKALIIDEAWCCIGDFNDILDDSEKDGGPLKDRRYIRYFQDMVEHCQLIDIQFQGQKFTWMGKRDDFVIKERLDRAFVNPQWLMAFPHSQLLIQPAIGSDHSPVILNSCWQDIKGPRKFKFESYWTDVEDIRSVVKTSWDVHVDGSKAYLLAQKLKNYRKLIKLWCKEQNKTKEHKDELLKEIALLQDGACTEEELQKIKVCKENVTAIWLQDEKHWHQRSRINWISWGDQNTKFFHQSTLQRRQFNKILKIKNNSGDWIDKEEDIMENFCQFYEDLFTSEGNRDWDEVLDVVPCLISEEMNVNLTKEITDAEIYQAVFQMGSLKSPGPDGFNGLFIKIIGKFWAMMLKLCYKIISTILVNRMKPLLGDIITEVQSAFVEGRQIHDNIVVAQEAFHFLKVKKKGKSGAVALKVDMNKAYDRVEWGFFHALLLKIGFNSNWCDWVLECVRSVSYTIVINGKSSRMIFPSRGLRQGDPLSPYLFLLVIDTLSRMIQLGIHSGYITGLNLARNCPMISHLLFADNSLFFMDANLDNCKRFFEIIQGFSDASGQKISLAKSSLIFSSNMKEEDRAAIVNALGVNEAAIPGTYLGIQNCWGKTKCGAMAYVKERVVAKLKGWKQKYLSMGGKEIMIKAVASALPAYVMSIFKIPKKVCKEMQSAIINYWWGQTENERKIHWCDWQKLTDLKQDGGIRFKEFEVFNLALLAKQAWRVTEYPNALWVRVLKGIYFPNSEFFDAGQGARPSWIWNSLLEGRSLLQNHLLWVPMDGKSISIWRDNWIPKLNGRVLGDLSSIDEDIPQLVHEIMDKNEGTWKLEGIKQWISEEEQEAILSIPVHEGGEHDKRIWPHDKSGVYSVKSGYASQKAATRHSTCSRASSSHQIDKRLWKVIWSIKAPSKVKVFLWRMCRHALATNEELWKRKCLDEPICVLCGEDVESVEHLILLCPWTRKVWWQGCFGLKICIERVRTIDQWLLEIFMEVSKLSKEAVSLKTTIAYTCWVIWNSRCKAVMEHKEVSGDKVIQWIQSAASEFLSIWDQNTHQVSKPLKQVCCWERPKEGWCKVNCDGAYCSKTSKAGIGIIIRDHNGNLIDGAGKMVIGDSVLISEALAVKEGMKLAHLLHIEQVVVEMDCEILFKSILNPIVGSDWKIRPIVADIVSLKNCFNAVEFKCVKREANMAADWVAVQSRLGMSFAELSRYKPSSLVRILDKDGLPAPHSAVL</sequence>
<dbReference type="PANTHER" id="PTHR33116">
    <property type="entry name" value="REVERSE TRANSCRIPTASE ZINC-BINDING DOMAIN-CONTAINING PROTEIN-RELATED-RELATED"/>
    <property type="match status" value="1"/>
</dbReference>
<name>A0A1R3JJG5_COCAP</name>
<proteinExistence type="predicted"/>
<dbReference type="PANTHER" id="PTHR33116:SF86">
    <property type="entry name" value="REVERSE TRANSCRIPTASE DOMAIN-CONTAINING PROTEIN"/>
    <property type="match status" value="1"/>
</dbReference>
<keyword evidence="1" id="KW-0862">Zinc</keyword>
<dbReference type="STRING" id="210143.A0A1R3JJG5"/>
<dbReference type="Pfam" id="PF03372">
    <property type="entry name" value="Exo_endo_phos"/>
    <property type="match status" value="1"/>
</dbReference>
<dbReference type="GO" id="GO:0004523">
    <property type="term" value="F:RNA-DNA hybrid ribonuclease activity"/>
    <property type="evidence" value="ECO:0007669"/>
    <property type="project" value="InterPro"/>
</dbReference>
<dbReference type="GO" id="GO:0008270">
    <property type="term" value="F:zinc ion binding"/>
    <property type="evidence" value="ECO:0007669"/>
    <property type="project" value="UniProtKB-KW"/>
</dbReference>
<dbReference type="InterPro" id="IPR036397">
    <property type="entry name" value="RNaseH_sf"/>
</dbReference>
<dbReference type="InterPro" id="IPR025558">
    <property type="entry name" value="DUF4283"/>
</dbReference>
<dbReference type="SUPFAM" id="SSF56219">
    <property type="entry name" value="DNase I-like"/>
    <property type="match status" value="1"/>
</dbReference>
<dbReference type="Pfam" id="PF14111">
    <property type="entry name" value="DUF4283"/>
    <property type="match status" value="1"/>
</dbReference>
<dbReference type="InterPro" id="IPR043502">
    <property type="entry name" value="DNA/RNA_pol_sf"/>
</dbReference>